<protein>
    <submittedName>
        <fullName evidence="20">OSJNBb0014D23.8 protein</fullName>
    </submittedName>
</protein>
<evidence type="ECO:0000256" key="8">
    <source>
        <dbReference type="ARBA" id="ARBA00022801"/>
    </source>
</evidence>
<evidence type="ECO:0000313" key="21">
    <source>
        <dbReference type="Proteomes" id="UP000000763"/>
    </source>
</evidence>
<keyword evidence="4" id="KW-0540">Nuclease</keyword>
<keyword evidence="1" id="KW-0645">Protease</keyword>
<evidence type="ECO:0000256" key="14">
    <source>
        <dbReference type="ARBA" id="ARBA00023125"/>
    </source>
</evidence>
<gene>
    <name evidence="20" type="primary">OSJNBb0014D23.8</name>
</gene>
<dbReference type="PROSITE" id="PS50994">
    <property type="entry name" value="INTEGRASE"/>
    <property type="match status" value="1"/>
</dbReference>
<dbReference type="CDD" id="cd01647">
    <property type="entry name" value="RT_LTR"/>
    <property type="match status" value="1"/>
</dbReference>
<evidence type="ECO:0000256" key="3">
    <source>
        <dbReference type="ARBA" id="ARBA00022695"/>
    </source>
</evidence>
<dbReference type="Pfam" id="PF17921">
    <property type="entry name" value="Integrase_H2C2"/>
    <property type="match status" value="1"/>
</dbReference>
<evidence type="ECO:0000256" key="12">
    <source>
        <dbReference type="ARBA" id="ARBA00022918"/>
    </source>
</evidence>
<keyword evidence="6" id="KW-0064">Aspartyl protease</keyword>
<dbReference type="Pfam" id="PF04578">
    <property type="entry name" value="DUF594"/>
    <property type="match status" value="1"/>
</dbReference>
<dbReference type="GO" id="GO:0003723">
    <property type="term" value="F:RNA binding"/>
    <property type="evidence" value="ECO:0007669"/>
    <property type="project" value="UniProtKB-KW"/>
</dbReference>
<evidence type="ECO:0000256" key="13">
    <source>
        <dbReference type="ARBA" id="ARBA00022932"/>
    </source>
</evidence>
<dbReference type="Pfam" id="PF24626">
    <property type="entry name" value="SH3_Tf2-1"/>
    <property type="match status" value="1"/>
</dbReference>
<keyword evidence="10" id="KW-0694">RNA-binding</keyword>
<dbReference type="InterPro" id="IPR043502">
    <property type="entry name" value="DNA/RNA_pol_sf"/>
</dbReference>
<feature type="region of interest" description="Disordered" evidence="17">
    <location>
        <begin position="1518"/>
        <end position="1545"/>
    </location>
</feature>
<dbReference type="GO" id="GO:0003887">
    <property type="term" value="F:DNA-directed DNA polymerase activity"/>
    <property type="evidence" value="ECO:0007669"/>
    <property type="project" value="UniProtKB-KW"/>
</dbReference>
<keyword evidence="5" id="KW-0479">Metal-binding</keyword>
<dbReference type="GO" id="GO:0004519">
    <property type="term" value="F:endonuclease activity"/>
    <property type="evidence" value="ECO:0007669"/>
    <property type="project" value="UniProtKB-KW"/>
</dbReference>
<evidence type="ECO:0000259" key="19">
    <source>
        <dbReference type="PROSITE" id="PS50994"/>
    </source>
</evidence>
<evidence type="ECO:0000256" key="4">
    <source>
        <dbReference type="ARBA" id="ARBA00022722"/>
    </source>
</evidence>
<dbReference type="InterPro" id="IPR001584">
    <property type="entry name" value="Integrase_cat-core"/>
</dbReference>
<evidence type="ECO:0000256" key="11">
    <source>
        <dbReference type="ARBA" id="ARBA00022908"/>
    </source>
</evidence>
<keyword evidence="14" id="KW-0238">DNA-binding</keyword>
<name>Q7XL81_ORYSJ</name>
<dbReference type="InterPro" id="IPR025315">
    <property type="entry name" value="DUF4220"/>
</dbReference>
<dbReference type="GO" id="GO:0003677">
    <property type="term" value="F:DNA binding"/>
    <property type="evidence" value="ECO:0007669"/>
    <property type="project" value="UniProtKB-KW"/>
</dbReference>
<dbReference type="InterPro" id="IPR036397">
    <property type="entry name" value="RNaseH_sf"/>
</dbReference>
<dbReference type="SUPFAM" id="SSF50630">
    <property type="entry name" value="Acid proteases"/>
    <property type="match status" value="1"/>
</dbReference>
<dbReference type="PANTHER" id="PTHR37984">
    <property type="entry name" value="PROTEIN CBG26694"/>
    <property type="match status" value="1"/>
</dbReference>
<evidence type="ECO:0000256" key="10">
    <source>
        <dbReference type="ARBA" id="ARBA00022884"/>
    </source>
</evidence>
<reference evidence="21" key="2">
    <citation type="journal article" date="2008" name="Nucleic Acids Res.">
        <title>The rice annotation project database (RAP-DB): 2008 update.</title>
        <authorList>
            <consortium name="The rice annotation project (RAP)"/>
        </authorList>
    </citation>
    <scope>GENOME REANNOTATION</scope>
    <source>
        <strain evidence="21">cv. Nipponbare</strain>
    </source>
</reference>
<proteinExistence type="predicted"/>
<reference evidence="21" key="1">
    <citation type="journal article" date="2005" name="Nature">
        <title>The map-based sequence of the rice genome.</title>
        <authorList>
            <consortium name="International rice genome sequencing project (IRGSP)"/>
            <person name="Matsumoto T."/>
            <person name="Wu J."/>
            <person name="Kanamori H."/>
            <person name="Katayose Y."/>
            <person name="Fujisawa M."/>
            <person name="Namiki N."/>
            <person name="Mizuno H."/>
            <person name="Yamamoto K."/>
            <person name="Antonio B.A."/>
            <person name="Baba T."/>
            <person name="Sakata K."/>
            <person name="Nagamura Y."/>
            <person name="Aoki H."/>
            <person name="Arikawa K."/>
            <person name="Arita K."/>
            <person name="Bito T."/>
            <person name="Chiden Y."/>
            <person name="Fujitsuka N."/>
            <person name="Fukunaka R."/>
            <person name="Hamada M."/>
            <person name="Harada C."/>
            <person name="Hayashi A."/>
            <person name="Hijishita S."/>
            <person name="Honda M."/>
            <person name="Hosokawa S."/>
            <person name="Ichikawa Y."/>
            <person name="Idonuma A."/>
            <person name="Iijima M."/>
            <person name="Ikeda M."/>
            <person name="Ikeno M."/>
            <person name="Ito K."/>
            <person name="Ito S."/>
            <person name="Ito T."/>
            <person name="Ito Y."/>
            <person name="Ito Y."/>
            <person name="Iwabuchi A."/>
            <person name="Kamiya K."/>
            <person name="Karasawa W."/>
            <person name="Kurita K."/>
            <person name="Katagiri S."/>
            <person name="Kikuta A."/>
            <person name="Kobayashi H."/>
            <person name="Kobayashi N."/>
            <person name="Machita K."/>
            <person name="Maehara T."/>
            <person name="Masukawa M."/>
            <person name="Mizubayashi T."/>
            <person name="Mukai Y."/>
            <person name="Nagasaki H."/>
            <person name="Nagata Y."/>
            <person name="Naito S."/>
            <person name="Nakashima M."/>
            <person name="Nakama Y."/>
            <person name="Nakamichi Y."/>
            <person name="Nakamura M."/>
            <person name="Meguro A."/>
            <person name="Negishi M."/>
            <person name="Ohta I."/>
            <person name="Ohta T."/>
            <person name="Okamoto M."/>
            <person name="Ono N."/>
            <person name="Saji S."/>
            <person name="Sakaguchi M."/>
            <person name="Sakai K."/>
            <person name="Shibata M."/>
            <person name="Shimokawa T."/>
            <person name="Song J."/>
            <person name="Takazaki Y."/>
            <person name="Terasawa K."/>
            <person name="Tsugane M."/>
            <person name="Tsuji K."/>
            <person name="Ueda S."/>
            <person name="Waki K."/>
            <person name="Yamagata H."/>
            <person name="Yamamoto M."/>
            <person name="Yamamoto S."/>
            <person name="Yamane H."/>
            <person name="Yoshiki S."/>
            <person name="Yoshihara R."/>
            <person name="Yukawa K."/>
            <person name="Zhong H."/>
            <person name="Yano M."/>
            <person name="Yuan Q."/>
            <person name="Ouyang S."/>
            <person name="Liu J."/>
            <person name="Jones K.M."/>
            <person name="Gansberger K."/>
            <person name="Moffat K."/>
            <person name="Hill J."/>
            <person name="Bera J."/>
            <person name="Fadrosh D."/>
            <person name="Jin S."/>
            <person name="Johri S."/>
            <person name="Kim M."/>
            <person name="Overton L."/>
            <person name="Reardon M."/>
            <person name="Tsitrin T."/>
            <person name="Vuong H."/>
            <person name="Weaver B."/>
            <person name="Ciecko A."/>
            <person name="Tallon L."/>
            <person name="Jackson J."/>
            <person name="Pai G."/>
            <person name="Aken S.V."/>
            <person name="Utterback T."/>
            <person name="Reidmuller S."/>
            <person name="Feldblyum T."/>
            <person name="Hsiao J."/>
            <person name="Zismann V."/>
            <person name="Iobst S."/>
            <person name="de Vazeille A.R."/>
            <person name="Buell C.R."/>
            <person name="Ying K."/>
            <person name="Li Y."/>
            <person name="Lu T."/>
            <person name="Huang Y."/>
            <person name="Zhao Q."/>
            <person name="Feng Q."/>
            <person name="Zhang L."/>
            <person name="Zhu J."/>
            <person name="Weng Q."/>
            <person name="Mu J."/>
            <person name="Lu Y."/>
            <person name="Fan D."/>
            <person name="Liu Y."/>
            <person name="Guan J."/>
            <person name="Zhang Y."/>
            <person name="Yu S."/>
            <person name="Liu X."/>
            <person name="Zhang Y."/>
            <person name="Hong G."/>
            <person name="Han B."/>
            <person name="Choisne N."/>
            <person name="Demange N."/>
            <person name="Orjeda G."/>
            <person name="Samain S."/>
            <person name="Cattolico L."/>
            <person name="Pelletier E."/>
            <person name="Couloux A."/>
            <person name="Segurens B."/>
            <person name="Wincker P."/>
            <person name="D'Hont A."/>
            <person name="Scarpelli C."/>
            <person name="Weissenbach J."/>
            <person name="Salanoubat M."/>
            <person name="Quetier F."/>
            <person name="Yu Y."/>
            <person name="Kim H.R."/>
            <person name="Rambo T."/>
            <person name="Currie J."/>
            <person name="Collura K."/>
            <person name="Luo M."/>
            <person name="Yang T."/>
            <person name="Ammiraju J.S.S."/>
            <person name="Engler F."/>
            <person name="Soderlund C."/>
            <person name="Wing R.A."/>
            <person name="Palmer L.E."/>
            <person name="de la Bastide M."/>
            <person name="Spiegel L."/>
            <person name="Nascimento L."/>
            <person name="Zutavern T."/>
            <person name="O'Shaughnessy A."/>
            <person name="Dike S."/>
            <person name="Dedhia N."/>
            <person name="Preston R."/>
            <person name="Balija V."/>
            <person name="McCombie W.R."/>
            <person name="Chow T."/>
            <person name="Chen H."/>
            <person name="Chung M."/>
            <person name="Chen C."/>
            <person name="Shaw J."/>
            <person name="Wu H."/>
            <person name="Hsiao K."/>
            <person name="Chao Y."/>
            <person name="Chu M."/>
            <person name="Cheng C."/>
            <person name="Hour A."/>
            <person name="Lee P."/>
            <person name="Lin S."/>
            <person name="Lin Y."/>
            <person name="Liou J."/>
            <person name="Liu S."/>
            <person name="Hsing Y."/>
            <person name="Raghuvanshi S."/>
            <person name="Mohanty A."/>
            <person name="Bharti A.K."/>
            <person name="Gaur A."/>
            <person name="Gupta V."/>
            <person name="Kumar D."/>
            <person name="Ravi V."/>
            <person name="Vij S."/>
            <person name="Kapur A."/>
            <person name="Khurana P."/>
            <person name="Khurana P."/>
            <person name="Khurana J.P."/>
            <person name="Tyagi A.K."/>
            <person name="Gaikwad K."/>
            <person name="Singh A."/>
            <person name="Dalal V."/>
            <person name="Srivastava S."/>
            <person name="Dixit A."/>
            <person name="Pal A.K."/>
            <person name="Ghazi I.A."/>
            <person name="Yadav M."/>
            <person name="Pandit A."/>
            <person name="Bhargava A."/>
            <person name="Sureshbabu K."/>
            <person name="Batra K."/>
            <person name="Sharma T.R."/>
            <person name="Mohapatra T."/>
            <person name="Singh N.K."/>
            <person name="Messing J."/>
            <person name="Nelson A.B."/>
            <person name="Fuks G."/>
            <person name="Kavchok S."/>
            <person name="Keizer G."/>
            <person name="Linton E."/>
            <person name="Llaca V."/>
            <person name="Song R."/>
            <person name="Tanyolac B."/>
            <person name="Young S."/>
            <person name="Ho-Il K."/>
            <person name="Hahn J.H."/>
            <person name="Sangsakoo G."/>
            <person name="Vanavichit A."/>
            <person name="de Mattos Luiz.A.T."/>
            <person name="Zimmer P.D."/>
            <person name="Malone G."/>
            <person name="Dellagostin O."/>
            <person name="de Oliveira A.C."/>
            <person name="Bevan M."/>
            <person name="Bancroft I."/>
            <person name="Minx P."/>
            <person name="Cordum H."/>
            <person name="Wilson R."/>
            <person name="Cheng Z."/>
            <person name="Jin W."/>
            <person name="Jiang J."/>
            <person name="Leong S.A."/>
            <person name="Iwama H."/>
            <person name="Gojobori T."/>
            <person name="Itoh T."/>
            <person name="Niimura Y."/>
            <person name="Fujii Y."/>
            <person name="Habara T."/>
            <person name="Sakai H."/>
            <person name="Sato Y."/>
            <person name="Wilson G."/>
            <person name="Kumar K."/>
            <person name="McCouch S."/>
            <person name="Juretic N."/>
            <person name="Hoen D."/>
            <person name="Wright S."/>
            <person name="Bruskiewich R."/>
            <person name="Bureau T."/>
            <person name="Miyao A."/>
            <person name="Hirochika H."/>
            <person name="Nishikawa T."/>
            <person name="Kadowaki K."/>
            <person name="Sugiura M."/>
            <person name="Burr B."/>
            <person name="Sasaki T."/>
        </authorList>
    </citation>
    <scope>NUCLEOTIDE SEQUENCE [LARGE SCALE GENOMIC DNA]</scope>
    <source>
        <strain evidence="21">cv. Nipponbare</strain>
    </source>
</reference>
<dbReference type="GO" id="GO:0006310">
    <property type="term" value="P:DNA recombination"/>
    <property type="evidence" value="ECO:0007669"/>
    <property type="project" value="UniProtKB-KW"/>
</dbReference>
<dbReference type="InterPro" id="IPR021109">
    <property type="entry name" value="Peptidase_aspartic_dom_sf"/>
</dbReference>
<evidence type="ECO:0000256" key="15">
    <source>
        <dbReference type="ARBA" id="ARBA00023172"/>
    </source>
</evidence>
<keyword evidence="11" id="KW-0229">DNA integration</keyword>
<dbReference type="GO" id="GO:0006508">
    <property type="term" value="P:proteolysis"/>
    <property type="evidence" value="ECO:0007669"/>
    <property type="project" value="UniProtKB-KW"/>
</dbReference>
<dbReference type="GO" id="GO:0004190">
    <property type="term" value="F:aspartic-type endopeptidase activity"/>
    <property type="evidence" value="ECO:0007669"/>
    <property type="project" value="UniProtKB-KW"/>
</dbReference>
<evidence type="ECO:0000256" key="16">
    <source>
        <dbReference type="ARBA" id="ARBA00023268"/>
    </source>
</evidence>
<feature type="compositionally biased region" description="Basic and acidic residues" evidence="17">
    <location>
        <begin position="1530"/>
        <end position="1545"/>
    </location>
</feature>
<evidence type="ECO:0000256" key="17">
    <source>
        <dbReference type="SAM" id="MobiDB-lite"/>
    </source>
</evidence>
<keyword evidence="9" id="KW-0460">Magnesium</keyword>
<dbReference type="InterPro" id="IPR000477">
    <property type="entry name" value="RT_dom"/>
</dbReference>
<dbReference type="Proteomes" id="UP000000763">
    <property type="component" value="Chromosome 4"/>
</dbReference>
<keyword evidence="8" id="KW-0378">Hydrolase</keyword>
<dbReference type="InterPro" id="IPR041588">
    <property type="entry name" value="Integrase_H2C2"/>
</dbReference>
<dbReference type="SUPFAM" id="SSF56672">
    <property type="entry name" value="DNA/RNA polymerases"/>
    <property type="match status" value="1"/>
</dbReference>
<organism evidence="20 21">
    <name type="scientific">Oryza sativa subsp. japonica</name>
    <name type="common">Rice</name>
    <dbReference type="NCBI Taxonomy" id="39947"/>
    <lineage>
        <taxon>Eukaryota</taxon>
        <taxon>Viridiplantae</taxon>
        <taxon>Streptophyta</taxon>
        <taxon>Embryophyta</taxon>
        <taxon>Tracheophyta</taxon>
        <taxon>Spermatophyta</taxon>
        <taxon>Magnoliopsida</taxon>
        <taxon>Liliopsida</taxon>
        <taxon>Poales</taxon>
        <taxon>Poaceae</taxon>
        <taxon>BOP clade</taxon>
        <taxon>Oryzoideae</taxon>
        <taxon>Oryzeae</taxon>
        <taxon>Oryzinae</taxon>
        <taxon>Oryza</taxon>
        <taxon>Oryza sativa</taxon>
    </lineage>
</organism>
<dbReference type="InterPro" id="IPR016197">
    <property type="entry name" value="Chromo-like_dom_sf"/>
</dbReference>
<dbReference type="InterPro" id="IPR012337">
    <property type="entry name" value="RNaseH-like_sf"/>
</dbReference>
<evidence type="ECO:0000259" key="18">
    <source>
        <dbReference type="PROSITE" id="PS50878"/>
    </source>
</evidence>
<keyword evidence="2" id="KW-0808">Transferase</keyword>
<dbReference type="SUPFAM" id="SSF53098">
    <property type="entry name" value="Ribonuclease H-like"/>
    <property type="match status" value="1"/>
</dbReference>
<dbReference type="Gene3D" id="3.30.420.10">
    <property type="entry name" value="Ribonuclease H-like superfamily/Ribonuclease H"/>
    <property type="match status" value="1"/>
</dbReference>
<keyword evidence="16" id="KW-0511">Multifunctional enzyme</keyword>
<dbReference type="CDD" id="cd00303">
    <property type="entry name" value="retropepsin_like"/>
    <property type="match status" value="1"/>
</dbReference>
<evidence type="ECO:0000313" key="20">
    <source>
        <dbReference type="EMBL" id="CAE05274.1"/>
    </source>
</evidence>
<dbReference type="PANTHER" id="PTHR37984:SF5">
    <property type="entry name" value="PROTEIN NYNRIN-LIKE"/>
    <property type="match status" value="1"/>
</dbReference>
<evidence type="ECO:0000256" key="7">
    <source>
        <dbReference type="ARBA" id="ARBA00022759"/>
    </source>
</evidence>
<dbReference type="PROSITE" id="PS00141">
    <property type="entry name" value="ASP_PROTEASE"/>
    <property type="match status" value="1"/>
</dbReference>
<dbReference type="Gene3D" id="3.30.70.270">
    <property type="match status" value="2"/>
</dbReference>
<dbReference type="Pfam" id="PF17919">
    <property type="entry name" value="RT_RNaseH_2"/>
    <property type="match status" value="1"/>
</dbReference>
<evidence type="ECO:0000256" key="2">
    <source>
        <dbReference type="ARBA" id="ARBA00022679"/>
    </source>
</evidence>
<keyword evidence="13" id="KW-0239">DNA-directed DNA polymerase</keyword>
<feature type="domain" description="Integrase catalytic" evidence="19">
    <location>
        <begin position="626"/>
        <end position="790"/>
    </location>
</feature>
<dbReference type="InterPro" id="IPR041577">
    <property type="entry name" value="RT_RNaseH_2"/>
</dbReference>
<dbReference type="InterPro" id="IPR001969">
    <property type="entry name" value="Aspartic_peptidase_AS"/>
</dbReference>
<sequence>MTNCLHLKLIDGLRAFALPVALSGTESPISFRLRGWVQGVEVLMLVDSGSSHSFIDNSLSQQLQGVQQLPKSVSVKGHVFQSEFKFLPLGTYDVILGMDWLMQLGPMNVDWTAKWRMFQKAGKRVKLLGIQAQTNSCLSITGEQLQVPNSKHVFIRPYRTNPAQKDEIEKQVKEMLLFGVIQPSTSAYSSPALLVKKKDGTWRLCIDYRQLNAVTLKRKFPMPVIDELLDELSGSKFFSKLDLRAGYHQIRLVEGEEYKTAFQTHTGHYEYRVMSFGLTGAPATFQGAMNATLASVLRRFALVFFDDILIYSPDLTSHLNHLRQVFSLLSEHQWKVKLSKCTFAQNQLSYLGHIISDKGVTTDPAKVEEVVNWQVPTSLKKLRGFLGLAGYYRKFVRNFGLLSKPLTQLLKKDVPFIWSPAADQTFQSLKMALVSAPVLALPDFSQPFTVETDACDVGIGAVLSQQGHPIAYISKALGVKTRGLSTYEKEYLAILLAVDHWRSYLQQEKVAVMLRQMHFLGSIRRILEVSDGYLTDAFSTQLLADLVLCSTSRPMFSLSNGIIKYKGRIWLGNNIELQQKVITALHASPMGGHSGFPVTYKRIKALFAWPKMKQSKPDRSKYPGLLQPLPVPEGAWQVLTMDFIEGLPKSGKFNSIFVVVDKFSKYSHFIPLSHPFSAIDVAQAFMCNIYKLHGLPRFIISDRDRIFTSQFWEQLFPRSGTQLQLTTAYHPQTDGQTERVNQCLEIYLRCFVHAMPSKWSSWLYLAEFWFNTSYHSTLFKSPFEVLYGYPPGHFGIREDSCSIPDLHAWLSERKLMTQLLKQHLIRAQQQMKVYADKKRSFREFVVGDWVYLKLQPYIQSSVARRANHKLCFKYFGPFQILHKVGKVAYQLQLPANSAVHPVFHVSQLKHAVGFKHQVQPRLPTLSTFQVPVSVLDSRQIRKGNTSLTQVLVRWSDDGYGEETWEDLVELQQRFPNALAWGQAKSQEEGIVSVPGVLQPADEPREDTIIGFSLEDNNLWQRHLLNLVVQVVLALYIFWKSAIGPNMNKVELVMSILLFVTGIIKYGERTWALQYGVLRTLAASLPRYALQLRNSFQKSLPICPGCDQDKYIGQLLDNADSGTNDDDDPFPEPLVLSIALCSMPSALRLFWDNDTICIVMNEWVLVRAYQLPKALEILEIELGLVYDYIYTKAVVFQTRRGIALRCISQASFLAAFLLFLRRRVWWSNSMGQYKPRNHLAKYDEEEKRSRSWSWKRGVVGGKIRKVVDAVCGEKVKFWISKQLDINFAKVDKEIIRCIFNKVVECAAEAHQSQNSLPAQEWPNLGVLLKNLLETPDGTLSWETIVVLHVYTKVQLKLFSHASPSESTSAALVELVHKLSNYMLYLLATQHKMLPVSKSTGESNRGVGSHFAKIDIEAAETEMLTNTGVQLLGSCTKEQLLETKQAWLRLLIFFAGKSRPEMHAAQLAAGGELLTFVWLFMAFKDIGASVISRIEISDLRVHIPRPSLVLFRLGPTLHQPAADHTADNSSDQLKEEEGHHQNEISHV</sequence>
<keyword evidence="3" id="KW-0548">Nucleotidyltransferase</keyword>
<dbReference type="InterPro" id="IPR056924">
    <property type="entry name" value="SH3_Tf2-1"/>
</dbReference>
<dbReference type="Gene3D" id="3.10.10.10">
    <property type="entry name" value="HIV Type 1 Reverse Transcriptase, subunit A, domain 1"/>
    <property type="match status" value="1"/>
</dbReference>
<keyword evidence="12" id="KW-0695">RNA-directed DNA polymerase</keyword>
<dbReference type="InterPro" id="IPR050951">
    <property type="entry name" value="Retrovirus_Pol_polyprotein"/>
</dbReference>
<dbReference type="Pfam" id="PF13968">
    <property type="entry name" value="DUF4220"/>
    <property type="match status" value="1"/>
</dbReference>
<dbReference type="GO" id="GO:0015074">
    <property type="term" value="P:DNA integration"/>
    <property type="evidence" value="ECO:0007669"/>
    <property type="project" value="UniProtKB-KW"/>
</dbReference>
<keyword evidence="7" id="KW-0255">Endonuclease</keyword>
<evidence type="ECO:0000256" key="1">
    <source>
        <dbReference type="ARBA" id="ARBA00022670"/>
    </source>
</evidence>
<keyword evidence="15" id="KW-0233">DNA recombination</keyword>
<dbReference type="InterPro" id="IPR007658">
    <property type="entry name" value="DUF594"/>
</dbReference>
<dbReference type="FunFam" id="3.30.70.270:FF:000020">
    <property type="entry name" value="Transposon Tf2-6 polyprotein-like Protein"/>
    <property type="match status" value="1"/>
</dbReference>
<dbReference type="Pfam" id="PF00078">
    <property type="entry name" value="RVT_1"/>
    <property type="match status" value="1"/>
</dbReference>
<evidence type="ECO:0000256" key="6">
    <source>
        <dbReference type="ARBA" id="ARBA00022750"/>
    </source>
</evidence>
<evidence type="ECO:0000256" key="5">
    <source>
        <dbReference type="ARBA" id="ARBA00022723"/>
    </source>
</evidence>
<evidence type="ECO:0000256" key="9">
    <source>
        <dbReference type="ARBA" id="ARBA00022842"/>
    </source>
</evidence>
<dbReference type="EMBL" id="AL731642">
    <property type="protein sequence ID" value="CAE05274.1"/>
    <property type="molecule type" value="Genomic_DNA"/>
</dbReference>
<dbReference type="GO" id="GO:0046872">
    <property type="term" value="F:metal ion binding"/>
    <property type="evidence" value="ECO:0007669"/>
    <property type="project" value="UniProtKB-KW"/>
</dbReference>
<feature type="domain" description="Reverse transcriptase" evidence="18">
    <location>
        <begin position="176"/>
        <end position="355"/>
    </location>
</feature>
<dbReference type="InterPro" id="IPR043128">
    <property type="entry name" value="Rev_trsase/Diguanyl_cyclase"/>
</dbReference>
<dbReference type="GO" id="GO:0003964">
    <property type="term" value="F:RNA-directed DNA polymerase activity"/>
    <property type="evidence" value="ECO:0007669"/>
    <property type="project" value="UniProtKB-KW"/>
</dbReference>
<dbReference type="SUPFAM" id="SSF54160">
    <property type="entry name" value="Chromo domain-like"/>
    <property type="match status" value="1"/>
</dbReference>
<accession>Q7XL81</accession>
<dbReference type="PROSITE" id="PS50878">
    <property type="entry name" value="RT_POL"/>
    <property type="match status" value="1"/>
</dbReference>